<dbReference type="EMBL" id="SEUB01000005">
    <property type="protein sequence ID" value="RYM41479.1"/>
    <property type="molecule type" value="Genomic_DNA"/>
</dbReference>
<reference evidence="2 3" key="1">
    <citation type="submission" date="2019-02" db="EMBL/GenBank/DDBJ databases">
        <title>Genome of Pseudomonas korensis isolated from heavy metal contaminated environment.</title>
        <authorList>
            <person name="Ayangbenro A.S."/>
            <person name="Babalola O."/>
        </authorList>
    </citation>
    <scope>NUCLEOTIDE SEQUENCE [LARGE SCALE GENOMIC DNA]</scope>
    <source>
        <strain evidence="2 3">AB36</strain>
    </source>
</reference>
<sequence>MRHSSFTAVYDACVLYPAPLRDFLMAVVAAAQSQRRQLKTPNVEVDKYLGFLQRQGLVESVKALGNYRAIL</sequence>
<gene>
    <name evidence="2" type="ORF">EVS84_16475</name>
</gene>
<evidence type="ECO:0000313" key="2">
    <source>
        <dbReference type="EMBL" id="RYM41479.1"/>
    </source>
</evidence>
<dbReference type="Proteomes" id="UP000291107">
    <property type="component" value="Unassembled WGS sequence"/>
</dbReference>
<protein>
    <recommendedName>
        <fullName evidence="1">VapC50 C-terminal domain-containing protein</fullName>
    </recommendedName>
</protein>
<dbReference type="InterPro" id="IPR058652">
    <property type="entry name" value="VapC50_C"/>
</dbReference>
<evidence type="ECO:0000259" key="1">
    <source>
        <dbReference type="Pfam" id="PF26343"/>
    </source>
</evidence>
<accession>A0A4Q4L5K9</accession>
<evidence type="ECO:0000313" key="3">
    <source>
        <dbReference type="Proteomes" id="UP000291107"/>
    </source>
</evidence>
<dbReference type="AlphaFoldDB" id="A0A4Q4L5K9"/>
<organism evidence="2 3">
    <name type="scientific">Pseudomonas koreensis</name>
    <dbReference type="NCBI Taxonomy" id="198620"/>
    <lineage>
        <taxon>Bacteria</taxon>
        <taxon>Pseudomonadati</taxon>
        <taxon>Pseudomonadota</taxon>
        <taxon>Gammaproteobacteria</taxon>
        <taxon>Pseudomonadales</taxon>
        <taxon>Pseudomonadaceae</taxon>
        <taxon>Pseudomonas</taxon>
    </lineage>
</organism>
<dbReference type="Pfam" id="PF26343">
    <property type="entry name" value="VapC50_C"/>
    <property type="match status" value="1"/>
</dbReference>
<proteinExistence type="predicted"/>
<comment type="caution">
    <text evidence="2">The sequence shown here is derived from an EMBL/GenBank/DDBJ whole genome shotgun (WGS) entry which is preliminary data.</text>
</comment>
<feature type="domain" description="VapC50 C-terminal" evidence="1">
    <location>
        <begin position="26"/>
        <end position="65"/>
    </location>
</feature>
<name>A0A4Q4L5K9_9PSED</name>